<evidence type="ECO:0000259" key="1">
    <source>
        <dbReference type="Pfam" id="PF22987"/>
    </source>
</evidence>
<dbReference type="Proteomes" id="UP000299102">
    <property type="component" value="Unassembled WGS sequence"/>
</dbReference>
<dbReference type="Pfam" id="PF22987">
    <property type="entry name" value="Tudor_KDM3B"/>
    <property type="match status" value="1"/>
</dbReference>
<keyword evidence="3" id="KW-1185">Reference proteome</keyword>
<name>A0A4C1U827_EUMVA</name>
<dbReference type="STRING" id="151549.A0A4C1U827"/>
<dbReference type="OrthoDB" id="1667110at2759"/>
<dbReference type="InterPro" id="IPR054503">
    <property type="entry name" value="KDM3AB_Tudor"/>
</dbReference>
<proteinExistence type="predicted"/>
<sequence>MLLVSLPKVTFNVYSTGIDHRRVDILVVYGCTAWGVERKGGRASSLHRTRVPLVATVHDWEPHKAGSECGISEELLTALMTEATEWRSVQDGQRILTTTPSVLGGCRAQVYRAAGATQWYTAVIVGVNEHTGPSIRYPIPTQEAGNALVTLDNVIKNVFELLQDL</sequence>
<evidence type="ECO:0000313" key="3">
    <source>
        <dbReference type="Proteomes" id="UP000299102"/>
    </source>
</evidence>
<feature type="domain" description="Lysine-specific demethylase 3A/B tudor" evidence="1">
    <location>
        <begin position="95"/>
        <end position="131"/>
    </location>
</feature>
<comment type="caution">
    <text evidence="2">The sequence shown here is derived from an EMBL/GenBank/DDBJ whole genome shotgun (WGS) entry which is preliminary data.</text>
</comment>
<reference evidence="2 3" key="1">
    <citation type="journal article" date="2019" name="Commun. Biol.">
        <title>The bagworm genome reveals a unique fibroin gene that provides high tensile strength.</title>
        <authorList>
            <person name="Kono N."/>
            <person name="Nakamura H."/>
            <person name="Ohtoshi R."/>
            <person name="Tomita M."/>
            <person name="Numata K."/>
            <person name="Arakawa K."/>
        </authorList>
    </citation>
    <scope>NUCLEOTIDE SEQUENCE [LARGE SCALE GENOMIC DNA]</scope>
</reference>
<protein>
    <recommendedName>
        <fullName evidence="1">Lysine-specific demethylase 3A/B tudor domain-containing protein</fullName>
    </recommendedName>
</protein>
<evidence type="ECO:0000313" key="2">
    <source>
        <dbReference type="EMBL" id="GBP22573.1"/>
    </source>
</evidence>
<organism evidence="2 3">
    <name type="scientific">Eumeta variegata</name>
    <name type="common">Bagworm moth</name>
    <name type="synonym">Eumeta japonica</name>
    <dbReference type="NCBI Taxonomy" id="151549"/>
    <lineage>
        <taxon>Eukaryota</taxon>
        <taxon>Metazoa</taxon>
        <taxon>Ecdysozoa</taxon>
        <taxon>Arthropoda</taxon>
        <taxon>Hexapoda</taxon>
        <taxon>Insecta</taxon>
        <taxon>Pterygota</taxon>
        <taxon>Neoptera</taxon>
        <taxon>Endopterygota</taxon>
        <taxon>Lepidoptera</taxon>
        <taxon>Glossata</taxon>
        <taxon>Ditrysia</taxon>
        <taxon>Tineoidea</taxon>
        <taxon>Psychidae</taxon>
        <taxon>Oiketicinae</taxon>
        <taxon>Eumeta</taxon>
    </lineage>
</organism>
<dbReference type="AlphaFoldDB" id="A0A4C1U827"/>
<accession>A0A4C1U827</accession>
<gene>
    <name evidence="2" type="ORF">EVAR_84813_1</name>
</gene>
<dbReference type="EMBL" id="BGZK01000141">
    <property type="protein sequence ID" value="GBP22573.1"/>
    <property type="molecule type" value="Genomic_DNA"/>
</dbReference>